<evidence type="ECO:0000313" key="4">
    <source>
        <dbReference type="Proteomes" id="UP001500928"/>
    </source>
</evidence>
<sequence length="135" mass="14797">MCWPEIPPGAAGWLRERRVADASAVRVLRRRMQHWAAEAHLDEELADAVVLIVDEAVTNAVEHACPDRECHVELVAGPRACGGGFAVLVTDDGVWKEPTAPGYRGRGVQLIRRLSERSSIESSDAGTAVRLCWSR</sequence>
<keyword evidence="1" id="KW-0808">Transferase</keyword>
<accession>A0ABP9BX60</accession>
<protein>
    <recommendedName>
        <fullName evidence="2">Histidine kinase/HSP90-like ATPase domain-containing protein</fullName>
    </recommendedName>
</protein>
<proteinExistence type="predicted"/>
<dbReference type="EMBL" id="BAABHO010000037">
    <property type="protein sequence ID" value="GAA4800570.1"/>
    <property type="molecule type" value="Genomic_DNA"/>
</dbReference>
<feature type="domain" description="Histidine kinase/HSP90-like ATPase" evidence="2">
    <location>
        <begin position="20"/>
        <end position="133"/>
    </location>
</feature>
<evidence type="ECO:0000313" key="3">
    <source>
        <dbReference type="EMBL" id="GAA4800570.1"/>
    </source>
</evidence>
<dbReference type="Pfam" id="PF13581">
    <property type="entry name" value="HATPase_c_2"/>
    <property type="match status" value="1"/>
</dbReference>
<dbReference type="SUPFAM" id="SSF55874">
    <property type="entry name" value="ATPase domain of HSP90 chaperone/DNA topoisomerase II/histidine kinase"/>
    <property type="match status" value="1"/>
</dbReference>
<organism evidence="3 4">
    <name type="scientific">Actinomycetospora chlora</name>
    <dbReference type="NCBI Taxonomy" id="663608"/>
    <lineage>
        <taxon>Bacteria</taxon>
        <taxon>Bacillati</taxon>
        <taxon>Actinomycetota</taxon>
        <taxon>Actinomycetes</taxon>
        <taxon>Pseudonocardiales</taxon>
        <taxon>Pseudonocardiaceae</taxon>
        <taxon>Actinomycetospora</taxon>
    </lineage>
</organism>
<name>A0ABP9BX60_9PSEU</name>
<comment type="caution">
    <text evidence="3">The sequence shown here is derived from an EMBL/GenBank/DDBJ whole genome shotgun (WGS) entry which is preliminary data.</text>
</comment>
<dbReference type="Proteomes" id="UP001500928">
    <property type="component" value="Unassembled WGS sequence"/>
</dbReference>
<keyword evidence="1" id="KW-0418">Kinase</keyword>
<keyword evidence="1" id="KW-0723">Serine/threonine-protein kinase</keyword>
<keyword evidence="4" id="KW-1185">Reference proteome</keyword>
<gene>
    <name evidence="3" type="ORF">GCM10023200_41800</name>
</gene>
<dbReference type="PANTHER" id="PTHR35526:SF3">
    <property type="entry name" value="ANTI-SIGMA-F FACTOR RSBW"/>
    <property type="match status" value="1"/>
</dbReference>
<dbReference type="RefSeq" id="WP_345419711.1">
    <property type="nucleotide sequence ID" value="NZ_BAABHO010000037.1"/>
</dbReference>
<dbReference type="Gene3D" id="3.30.565.10">
    <property type="entry name" value="Histidine kinase-like ATPase, C-terminal domain"/>
    <property type="match status" value="1"/>
</dbReference>
<dbReference type="InterPro" id="IPR050267">
    <property type="entry name" value="Anti-sigma-factor_SerPK"/>
</dbReference>
<evidence type="ECO:0000256" key="1">
    <source>
        <dbReference type="ARBA" id="ARBA00022527"/>
    </source>
</evidence>
<dbReference type="InterPro" id="IPR036890">
    <property type="entry name" value="HATPase_C_sf"/>
</dbReference>
<dbReference type="CDD" id="cd16936">
    <property type="entry name" value="HATPase_RsbW-like"/>
    <property type="match status" value="1"/>
</dbReference>
<dbReference type="InterPro" id="IPR003594">
    <property type="entry name" value="HATPase_dom"/>
</dbReference>
<dbReference type="PANTHER" id="PTHR35526">
    <property type="entry name" value="ANTI-SIGMA-F FACTOR RSBW-RELATED"/>
    <property type="match status" value="1"/>
</dbReference>
<evidence type="ECO:0000259" key="2">
    <source>
        <dbReference type="Pfam" id="PF13581"/>
    </source>
</evidence>
<reference evidence="4" key="1">
    <citation type="journal article" date="2019" name="Int. J. Syst. Evol. Microbiol.">
        <title>The Global Catalogue of Microorganisms (GCM) 10K type strain sequencing project: providing services to taxonomists for standard genome sequencing and annotation.</title>
        <authorList>
            <consortium name="The Broad Institute Genomics Platform"/>
            <consortium name="The Broad Institute Genome Sequencing Center for Infectious Disease"/>
            <person name="Wu L."/>
            <person name="Ma J."/>
        </authorList>
    </citation>
    <scope>NUCLEOTIDE SEQUENCE [LARGE SCALE GENOMIC DNA]</scope>
    <source>
        <strain evidence="4">JCM 17979</strain>
    </source>
</reference>